<dbReference type="InterPro" id="IPR017871">
    <property type="entry name" value="ABC_transporter-like_CS"/>
</dbReference>
<evidence type="ECO:0000256" key="1">
    <source>
        <dbReference type="ARBA" id="ARBA00022448"/>
    </source>
</evidence>
<evidence type="ECO:0000256" key="3">
    <source>
        <dbReference type="ARBA" id="ARBA00022741"/>
    </source>
</evidence>
<keyword evidence="5" id="KW-1278">Translocase</keyword>
<dbReference type="OrthoDB" id="5296765at2"/>
<evidence type="ECO:0000256" key="6">
    <source>
        <dbReference type="ARBA" id="ARBA00037066"/>
    </source>
</evidence>
<comment type="caution">
    <text evidence="8">The sequence shown here is derived from an EMBL/GenBank/DDBJ whole genome shotgun (WGS) entry which is preliminary data.</text>
</comment>
<keyword evidence="2" id="KW-1003">Cell membrane</keyword>
<evidence type="ECO:0000256" key="4">
    <source>
        <dbReference type="ARBA" id="ARBA00022840"/>
    </source>
</evidence>
<dbReference type="PANTHER" id="PTHR42794:SF1">
    <property type="entry name" value="HEMIN IMPORT ATP-BINDING PROTEIN HMUV"/>
    <property type="match status" value="1"/>
</dbReference>
<dbReference type="PROSITE" id="PS50893">
    <property type="entry name" value="ABC_TRANSPORTER_2"/>
    <property type="match status" value="1"/>
</dbReference>
<dbReference type="SMART" id="SM00382">
    <property type="entry name" value="AAA"/>
    <property type="match status" value="1"/>
</dbReference>
<dbReference type="RefSeq" id="WP_130431774.1">
    <property type="nucleotide sequence ID" value="NZ_SHKP01000006.1"/>
</dbReference>
<organism evidence="8 9">
    <name type="scientific">Rivibacter subsaxonicus</name>
    <dbReference type="NCBI Taxonomy" id="457575"/>
    <lineage>
        <taxon>Bacteria</taxon>
        <taxon>Pseudomonadati</taxon>
        <taxon>Pseudomonadota</taxon>
        <taxon>Betaproteobacteria</taxon>
        <taxon>Burkholderiales</taxon>
        <taxon>Rivibacter</taxon>
    </lineage>
</organism>
<keyword evidence="9" id="KW-1185">Reference proteome</keyword>
<accession>A0A4Q7VNA4</accession>
<gene>
    <name evidence="8" type="ORF">EV670_2049</name>
</gene>
<evidence type="ECO:0000313" key="9">
    <source>
        <dbReference type="Proteomes" id="UP000293671"/>
    </source>
</evidence>
<reference evidence="8 9" key="1">
    <citation type="submission" date="2019-02" db="EMBL/GenBank/DDBJ databases">
        <title>Genomic Encyclopedia of Type Strains, Phase IV (KMG-IV): sequencing the most valuable type-strain genomes for metagenomic binning, comparative biology and taxonomic classification.</title>
        <authorList>
            <person name="Goeker M."/>
        </authorList>
    </citation>
    <scope>NUCLEOTIDE SEQUENCE [LARGE SCALE GENOMIC DNA]</scope>
    <source>
        <strain evidence="8 9">DSM 19570</strain>
    </source>
</reference>
<keyword evidence="4 8" id="KW-0067">ATP-binding</keyword>
<protein>
    <submittedName>
        <fullName evidence="8">Iron complex transport system ATP-binding protein</fullName>
    </submittedName>
</protein>
<dbReference type="InterPro" id="IPR027417">
    <property type="entry name" value="P-loop_NTPase"/>
</dbReference>
<name>A0A4Q7VNA4_9BURK</name>
<dbReference type="EMBL" id="SHKP01000006">
    <property type="protein sequence ID" value="RZT97657.1"/>
    <property type="molecule type" value="Genomic_DNA"/>
</dbReference>
<dbReference type="InterPro" id="IPR003439">
    <property type="entry name" value="ABC_transporter-like_ATP-bd"/>
</dbReference>
<dbReference type="Proteomes" id="UP000293671">
    <property type="component" value="Unassembled WGS sequence"/>
</dbReference>
<dbReference type="PANTHER" id="PTHR42794">
    <property type="entry name" value="HEMIN IMPORT ATP-BINDING PROTEIN HMUV"/>
    <property type="match status" value="1"/>
</dbReference>
<dbReference type="InterPro" id="IPR003593">
    <property type="entry name" value="AAA+_ATPase"/>
</dbReference>
<keyword evidence="3" id="KW-0547">Nucleotide-binding</keyword>
<proteinExistence type="predicted"/>
<evidence type="ECO:0000259" key="7">
    <source>
        <dbReference type="PROSITE" id="PS50893"/>
    </source>
</evidence>
<evidence type="ECO:0000313" key="8">
    <source>
        <dbReference type="EMBL" id="RZT97657.1"/>
    </source>
</evidence>
<dbReference type="Gene3D" id="3.40.50.300">
    <property type="entry name" value="P-loop containing nucleotide triphosphate hydrolases"/>
    <property type="match status" value="1"/>
</dbReference>
<dbReference type="Pfam" id="PF00005">
    <property type="entry name" value="ABC_tran"/>
    <property type="match status" value="1"/>
</dbReference>
<dbReference type="GO" id="GO:0016887">
    <property type="term" value="F:ATP hydrolysis activity"/>
    <property type="evidence" value="ECO:0007669"/>
    <property type="project" value="InterPro"/>
</dbReference>
<feature type="domain" description="ABC transporter" evidence="7">
    <location>
        <begin position="9"/>
        <end position="234"/>
    </location>
</feature>
<comment type="function">
    <text evidence="6">Part of the ABC transporter complex HmuTUV involved in hemin import. Responsible for energy coupling to the transport system.</text>
</comment>
<sequence>MSSCYAPLLATEALSLRAGDRLLVHELDWQVRRGERWCVIGRNASGKSTLLRALAGLDVPARSGSVQWLGREQRQWSPADAAAVRAFMPQQAQDRFALPVARLLALCTVVPGARDLHATLSALDAAELAPRSVLELSGGERQRVALAQAALQGAPLLLLDEPVAFQDPAHQLQVSAWLASAPASSAQVISAHDINWIARTATHVLALLDDGAGGWHAGPAAELLDAALLEQVYRCRWRSVQGLWLPDQRA</sequence>
<keyword evidence="1" id="KW-0813">Transport</keyword>
<dbReference type="GO" id="GO:0005524">
    <property type="term" value="F:ATP binding"/>
    <property type="evidence" value="ECO:0007669"/>
    <property type="project" value="UniProtKB-KW"/>
</dbReference>
<dbReference type="AlphaFoldDB" id="A0A4Q7VNA4"/>
<dbReference type="PROSITE" id="PS00211">
    <property type="entry name" value="ABC_TRANSPORTER_1"/>
    <property type="match status" value="1"/>
</dbReference>
<evidence type="ECO:0000256" key="2">
    <source>
        <dbReference type="ARBA" id="ARBA00022475"/>
    </source>
</evidence>
<evidence type="ECO:0000256" key="5">
    <source>
        <dbReference type="ARBA" id="ARBA00022967"/>
    </source>
</evidence>
<keyword evidence="2" id="KW-0472">Membrane</keyword>
<dbReference type="SUPFAM" id="SSF52540">
    <property type="entry name" value="P-loop containing nucleoside triphosphate hydrolases"/>
    <property type="match status" value="1"/>
</dbReference>